<organism evidence="2">
    <name type="scientific">Zea mays</name>
    <name type="common">Maize</name>
    <dbReference type="NCBI Taxonomy" id="4577"/>
    <lineage>
        <taxon>Eukaryota</taxon>
        <taxon>Viridiplantae</taxon>
        <taxon>Streptophyta</taxon>
        <taxon>Embryophyta</taxon>
        <taxon>Tracheophyta</taxon>
        <taxon>Spermatophyta</taxon>
        <taxon>Magnoliopsida</taxon>
        <taxon>Liliopsida</taxon>
        <taxon>Poales</taxon>
        <taxon>Poaceae</taxon>
        <taxon>PACMAD clade</taxon>
        <taxon>Panicoideae</taxon>
        <taxon>Andropogonodae</taxon>
        <taxon>Andropogoneae</taxon>
        <taxon>Tripsacinae</taxon>
        <taxon>Zea</taxon>
    </lineage>
</organism>
<dbReference type="EMBL" id="NCVQ01000009">
    <property type="protein sequence ID" value="PWZ11577.1"/>
    <property type="molecule type" value="Genomic_DNA"/>
</dbReference>
<evidence type="ECO:0000313" key="2">
    <source>
        <dbReference type="EMBL" id="PWZ11577.1"/>
    </source>
</evidence>
<dbReference type="Proteomes" id="UP000251960">
    <property type="component" value="Chromosome 8"/>
</dbReference>
<evidence type="ECO:0000256" key="1">
    <source>
        <dbReference type="SAM" id="MobiDB-lite"/>
    </source>
</evidence>
<proteinExistence type="predicted"/>
<feature type="region of interest" description="Disordered" evidence="1">
    <location>
        <begin position="19"/>
        <end position="42"/>
    </location>
</feature>
<sequence length="111" mass="12312">SIGCDPLIYIEGDGRVPVTNKSKTHSSSFHIENRSKTNLKTKSVQIQQRFPNQPGRFPRGSALRLSQVNQQNLPGRFGDNETDQVGLAGADNNSFSVFSLCTKYFLACSQY</sequence>
<accession>A0A3L6DUU2</accession>
<name>A0A3L6DUU2_MAIZE</name>
<gene>
    <name evidence="2" type="ORF">Zm00014a_004544</name>
</gene>
<reference evidence="2" key="1">
    <citation type="journal article" date="2018" name="Nat. Genet.">
        <title>Extensive intraspecific gene order and gene structural variations between Mo17 and other maize genomes.</title>
        <authorList>
            <person name="Sun S."/>
            <person name="Zhou Y."/>
            <person name="Chen J."/>
            <person name="Shi J."/>
            <person name="Zhao H."/>
            <person name="Zhao H."/>
            <person name="Song W."/>
            <person name="Zhang M."/>
            <person name="Cui Y."/>
            <person name="Dong X."/>
            <person name="Liu H."/>
            <person name="Ma X."/>
            <person name="Jiao Y."/>
            <person name="Wang B."/>
            <person name="Wei X."/>
            <person name="Stein J.C."/>
            <person name="Glaubitz J.C."/>
            <person name="Lu F."/>
            <person name="Yu G."/>
            <person name="Liang C."/>
            <person name="Fengler K."/>
            <person name="Li B."/>
            <person name="Rafalski A."/>
            <person name="Schnable P.S."/>
            <person name="Ware D.H."/>
            <person name="Buckler E.S."/>
            <person name="Lai J."/>
        </authorList>
    </citation>
    <scope>NUCLEOTIDE SEQUENCE [LARGE SCALE GENOMIC DNA]</scope>
    <source>
        <tissue evidence="2">Seedling</tissue>
    </source>
</reference>
<dbReference type="AlphaFoldDB" id="A0A3L6DUU2"/>
<comment type="caution">
    <text evidence="2">The sequence shown here is derived from an EMBL/GenBank/DDBJ whole genome shotgun (WGS) entry which is preliminary data.</text>
</comment>
<feature type="non-terminal residue" evidence="2">
    <location>
        <position position="1"/>
    </location>
</feature>
<protein>
    <submittedName>
        <fullName evidence="2">Uncharacterized protein</fullName>
    </submittedName>
</protein>